<evidence type="ECO:0000313" key="1">
    <source>
        <dbReference type="EMBL" id="MDW4572456.1"/>
    </source>
</evidence>
<dbReference type="Proteomes" id="UP001283109">
    <property type="component" value="Unassembled WGS sequence"/>
</dbReference>
<dbReference type="EMBL" id="JAWQEV010000002">
    <property type="protein sequence ID" value="MDW4572456.1"/>
    <property type="molecule type" value="Genomic_DNA"/>
</dbReference>
<proteinExistence type="predicted"/>
<dbReference type="RefSeq" id="WP_318352991.1">
    <property type="nucleotide sequence ID" value="NZ_JAWQEV010000002.1"/>
</dbReference>
<sequence>MSGSDASAHASWKRIASVLIVGGAAVLSGCSGGPRPEIVQTIEPTTPVTAAAEIERPDVPPPPEQLTFAAGAELDPSVWMAGWHAEPIDMTHGYPVVYPRDDWEEIHFGEGCEGSRYHRFSLEGLDLTLDDRTLTDQFLAQILEMPIADVAEGGSDITYPVVGRWPMEAEFRVRAGGWTDGGTWLAAARVFGALDTALVMQLNCEPGPMTGATGQQMFDLLPTVVGEDAFEVGLGRVDWNLVESLDFEAGADLVESSEAQWVDGPLMEDASWTFDDGEPDDGSWSFASVDGDCTADYEQSLLEEQDGDLGDRDASDELLALWLDDPEDIAFAVDGHFALGVPGNDLLTMRLIEGEDSAGRWVTAVRALAGPLFGFAVSVTCAEGDPLDALELLMAKSAVQVVP</sequence>
<organism evidence="1 2">
    <name type="scientific">Microbacterium arthrosphaerae</name>
    <dbReference type="NCBI Taxonomy" id="792652"/>
    <lineage>
        <taxon>Bacteria</taxon>
        <taxon>Bacillati</taxon>
        <taxon>Actinomycetota</taxon>
        <taxon>Actinomycetes</taxon>
        <taxon>Micrococcales</taxon>
        <taxon>Microbacteriaceae</taxon>
        <taxon>Microbacterium</taxon>
    </lineage>
</organism>
<comment type="caution">
    <text evidence="1">The sequence shown here is derived from an EMBL/GenBank/DDBJ whole genome shotgun (WGS) entry which is preliminary data.</text>
</comment>
<evidence type="ECO:0000313" key="2">
    <source>
        <dbReference type="Proteomes" id="UP001283109"/>
    </source>
</evidence>
<name>A0ABU4GZE5_9MICO</name>
<protein>
    <submittedName>
        <fullName evidence="1">Uncharacterized protein</fullName>
    </submittedName>
</protein>
<accession>A0ABU4GZE5</accession>
<gene>
    <name evidence="1" type="ORF">R8Z58_06635</name>
</gene>
<keyword evidence="2" id="KW-1185">Reference proteome</keyword>
<reference evidence="1 2" key="1">
    <citation type="submission" date="2023-11" db="EMBL/GenBank/DDBJ databases">
        <title>Draft genome sequence of Microbacterium arthrosphaerae JCM 30492.</title>
        <authorList>
            <person name="Zhang G."/>
            <person name="Ding Y."/>
        </authorList>
    </citation>
    <scope>NUCLEOTIDE SEQUENCE [LARGE SCALE GENOMIC DNA]</scope>
    <source>
        <strain evidence="1 2">JCM 30492</strain>
    </source>
</reference>